<dbReference type="EMBL" id="BARU01019778">
    <property type="protein sequence ID" value="GAH56749.1"/>
    <property type="molecule type" value="Genomic_DNA"/>
</dbReference>
<comment type="caution">
    <text evidence="1">The sequence shown here is derived from an EMBL/GenBank/DDBJ whole genome shotgun (WGS) entry which is preliminary data.</text>
</comment>
<dbReference type="AlphaFoldDB" id="X1HSC5"/>
<sequence>LKKETGPVNYGFKADYEGGVCLTKEDFDEISSTTPEFTEFPYEFYDIIIKAPIETLKLEVSFFNGYKVNVQPTAFFGRQRQEDAVTGLSASFVKEENRVILIIKRPRIFYNYRLFWEPMPKEEYNKL</sequence>
<evidence type="ECO:0000313" key="1">
    <source>
        <dbReference type="EMBL" id="GAH56749.1"/>
    </source>
</evidence>
<name>X1HSC5_9ZZZZ</name>
<organism evidence="1">
    <name type="scientific">marine sediment metagenome</name>
    <dbReference type="NCBI Taxonomy" id="412755"/>
    <lineage>
        <taxon>unclassified sequences</taxon>
        <taxon>metagenomes</taxon>
        <taxon>ecological metagenomes</taxon>
    </lineage>
</organism>
<reference evidence="1" key="1">
    <citation type="journal article" date="2014" name="Front. Microbiol.">
        <title>High frequency of phylogenetically diverse reductive dehalogenase-homologous genes in deep subseafloor sedimentary metagenomes.</title>
        <authorList>
            <person name="Kawai M."/>
            <person name="Futagami T."/>
            <person name="Toyoda A."/>
            <person name="Takaki Y."/>
            <person name="Nishi S."/>
            <person name="Hori S."/>
            <person name="Arai W."/>
            <person name="Tsubouchi T."/>
            <person name="Morono Y."/>
            <person name="Uchiyama I."/>
            <person name="Ito T."/>
            <person name="Fujiyama A."/>
            <person name="Inagaki F."/>
            <person name="Takami H."/>
        </authorList>
    </citation>
    <scope>NUCLEOTIDE SEQUENCE</scope>
    <source>
        <strain evidence="1">Expedition CK06-06</strain>
    </source>
</reference>
<feature type="non-terminal residue" evidence="1">
    <location>
        <position position="1"/>
    </location>
</feature>
<proteinExistence type="predicted"/>
<accession>X1HSC5</accession>
<protein>
    <submittedName>
        <fullName evidence="1">Uncharacterized protein</fullName>
    </submittedName>
</protein>
<gene>
    <name evidence="1" type="ORF">S03H2_32548</name>
</gene>